<organism evidence="7 8">
    <name type="scientific">Fluviicola taffensis (strain DSM 16823 / NCIMB 13979 / RW262)</name>
    <dbReference type="NCBI Taxonomy" id="755732"/>
    <lineage>
        <taxon>Bacteria</taxon>
        <taxon>Pseudomonadati</taxon>
        <taxon>Bacteroidota</taxon>
        <taxon>Flavobacteriia</taxon>
        <taxon>Flavobacteriales</taxon>
        <taxon>Crocinitomicaceae</taxon>
        <taxon>Fluviicola</taxon>
    </lineage>
</organism>
<dbReference type="HOGENOM" id="CLU_028799_3_1_10"/>
<keyword evidence="4 6" id="KW-1133">Transmembrane helix</keyword>
<dbReference type="PANTHER" id="PTHR33529">
    <property type="entry name" value="SLR0882 PROTEIN-RELATED"/>
    <property type="match status" value="1"/>
</dbReference>
<gene>
    <name evidence="7" type="ordered locus">Fluta_0659</name>
</gene>
<dbReference type="eggNOG" id="COG0795">
    <property type="taxonomic scope" value="Bacteria"/>
</dbReference>
<proteinExistence type="predicted"/>
<evidence type="ECO:0000256" key="5">
    <source>
        <dbReference type="ARBA" id="ARBA00023136"/>
    </source>
</evidence>
<dbReference type="STRING" id="755732.Fluta_0659"/>
<feature type="transmembrane region" description="Helical" evidence="6">
    <location>
        <begin position="12"/>
        <end position="34"/>
    </location>
</feature>
<comment type="subcellular location">
    <subcellularLocation>
        <location evidence="1">Cell membrane</location>
        <topology evidence="1">Multi-pass membrane protein</topology>
    </subcellularLocation>
</comment>
<evidence type="ECO:0000256" key="2">
    <source>
        <dbReference type="ARBA" id="ARBA00022475"/>
    </source>
</evidence>
<feature type="transmembrane region" description="Helical" evidence="6">
    <location>
        <begin position="54"/>
        <end position="80"/>
    </location>
</feature>
<dbReference type="GO" id="GO:0043190">
    <property type="term" value="C:ATP-binding cassette (ABC) transporter complex"/>
    <property type="evidence" value="ECO:0007669"/>
    <property type="project" value="TreeGrafter"/>
</dbReference>
<feature type="transmembrane region" description="Helical" evidence="6">
    <location>
        <begin position="293"/>
        <end position="310"/>
    </location>
</feature>
<sequence precursor="true">MLKILDRYIIRKFLSTFFFMLGIIMLLAMVFDIAERLSDFIEKQASFKAIVFDYYLNFLLYYGNTFSSMIVFIAVIWFTAKMAQDAEIIPMLFSGRPFIRIIRPYMIAATILMLLSLVLNHFVLPRANRVRLDFEESFYRDRLLVENYNAEFPGNELVHYSTYNSEENMINDFVIERYDSQNRLIHFMKARTASVIPGVKRWRLTDVFERKVSYSDTSGTSKGEMESIIQKHQLTENHLKDTTLPYNVDDIAVRDNVVEAMTFRELSSFIAKEKAKGNPSVAMYEIELYQRSSYPFATYVLTLIGVSVSSRKKRGGIGINIAIGLLFVFIYIFAMKITTVAATTVGFPSVAAVWLPNVMFGILALFLYRIAPK</sequence>
<keyword evidence="5 6" id="KW-0472">Membrane</keyword>
<reference evidence="8" key="2">
    <citation type="submission" date="2011-02" db="EMBL/GenBank/DDBJ databases">
        <title>The complete genome of Fluviicola taffensis DSM 16823.</title>
        <authorList>
            <consortium name="US DOE Joint Genome Institute (JGI-PGF)"/>
            <person name="Lucas S."/>
            <person name="Copeland A."/>
            <person name="Lapidus A."/>
            <person name="Bruce D."/>
            <person name="Goodwin L."/>
            <person name="Pitluck S."/>
            <person name="Kyrpides N."/>
            <person name="Mavromatis K."/>
            <person name="Ivanova N."/>
            <person name="Mikhailova N."/>
            <person name="Pagani I."/>
            <person name="Chertkov O."/>
            <person name="Detter J.C."/>
            <person name="Han C."/>
            <person name="Tapia R."/>
            <person name="Land M."/>
            <person name="Hauser L."/>
            <person name="Markowitz V."/>
            <person name="Cheng J.-F."/>
            <person name="Hugenholtz P."/>
            <person name="Woyke T."/>
            <person name="Wu D."/>
            <person name="Tindall B."/>
            <person name="Pomrenke H.G."/>
            <person name="Brambilla E."/>
            <person name="Klenk H.-P."/>
            <person name="Eisen J.A."/>
        </authorList>
    </citation>
    <scope>NUCLEOTIDE SEQUENCE [LARGE SCALE GENOMIC DNA]</scope>
    <source>
        <strain evidence="8">DSM 16823 / RW262 / RW262</strain>
    </source>
</reference>
<dbReference type="InterPro" id="IPR005495">
    <property type="entry name" value="LptG/LptF_permease"/>
</dbReference>
<dbReference type="Proteomes" id="UP000007463">
    <property type="component" value="Chromosome"/>
</dbReference>
<dbReference type="Pfam" id="PF03739">
    <property type="entry name" value="LptF_LptG"/>
    <property type="match status" value="1"/>
</dbReference>
<dbReference type="EMBL" id="CP002542">
    <property type="protein sequence ID" value="AEA42663.1"/>
    <property type="molecule type" value="Genomic_DNA"/>
</dbReference>
<accession>F2IHA8</accession>
<dbReference type="RefSeq" id="WP_013685435.1">
    <property type="nucleotide sequence ID" value="NC_015321.1"/>
</dbReference>
<reference evidence="7 8" key="1">
    <citation type="journal article" date="2011" name="Stand. Genomic Sci.">
        <title>Complete genome sequence of the gliding freshwater bacterium Fluviicola taffensis type strain (RW262).</title>
        <authorList>
            <person name="Woyke T."/>
            <person name="Chertkov O."/>
            <person name="Lapidus A."/>
            <person name="Nolan M."/>
            <person name="Lucas S."/>
            <person name="Del Rio T.G."/>
            <person name="Tice H."/>
            <person name="Cheng J.F."/>
            <person name="Tapia R."/>
            <person name="Han C."/>
            <person name="Goodwin L."/>
            <person name="Pitluck S."/>
            <person name="Liolios K."/>
            <person name="Pagani I."/>
            <person name="Ivanova N."/>
            <person name="Huntemann M."/>
            <person name="Mavromatis K."/>
            <person name="Mikhailova N."/>
            <person name="Pati A."/>
            <person name="Chen A."/>
            <person name="Palaniappan K."/>
            <person name="Land M."/>
            <person name="Hauser L."/>
            <person name="Brambilla E.M."/>
            <person name="Rohde M."/>
            <person name="Mwirichia R."/>
            <person name="Sikorski J."/>
            <person name="Tindall B.J."/>
            <person name="Goker M."/>
            <person name="Bristow J."/>
            <person name="Eisen J.A."/>
            <person name="Markowitz V."/>
            <person name="Hugenholtz P."/>
            <person name="Klenk H.P."/>
            <person name="Kyrpides N.C."/>
        </authorList>
    </citation>
    <scope>NUCLEOTIDE SEQUENCE [LARGE SCALE GENOMIC DNA]</scope>
    <source>
        <strain evidence="8">DSM 16823 / RW262 / RW262</strain>
    </source>
</reference>
<evidence type="ECO:0000256" key="1">
    <source>
        <dbReference type="ARBA" id="ARBA00004651"/>
    </source>
</evidence>
<protein>
    <submittedName>
        <fullName evidence="7">Permease YjgP/YjgQ family protein</fullName>
    </submittedName>
</protein>
<dbReference type="KEGG" id="fte:Fluta_0659"/>
<dbReference type="PANTHER" id="PTHR33529:SF8">
    <property type="entry name" value="PERMEASE, YJGP_YJGQ FAMILY"/>
    <property type="match status" value="1"/>
</dbReference>
<keyword evidence="3 6" id="KW-0812">Transmembrane</keyword>
<dbReference type="OrthoDB" id="9807977at2"/>
<name>F2IHA8_FLUTR</name>
<evidence type="ECO:0000256" key="4">
    <source>
        <dbReference type="ARBA" id="ARBA00022989"/>
    </source>
</evidence>
<feature type="transmembrane region" description="Helical" evidence="6">
    <location>
        <begin position="101"/>
        <end position="124"/>
    </location>
</feature>
<keyword evidence="8" id="KW-1185">Reference proteome</keyword>
<feature type="transmembrane region" description="Helical" evidence="6">
    <location>
        <begin position="346"/>
        <end position="368"/>
    </location>
</feature>
<evidence type="ECO:0000256" key="6">
    <source>
        <dbReference type="SAM" id="Phobius"/>
    </source>
</evidence>
<keyword evidence="2" id="KW-1003">Cell membrane</keyword>
<feature type="transmembrane region" description="Helical" evidence="6">
    <location>
        <begin position="317"/>
        <end position="334"/>
    </location>
</feature>
<evidence type="ECO:0000256" key="3">
    <source>
        <dbReference type="ARBA" id="ARBA00022692"/>
    </source>
</evidence>
<evidence type="ECO:0000313" key="8">
    <source>
        <dbReference type="Proteomes" id="UP000007463"/>
    </source>
</evidence>
<dbReference type="AlphaFoldDB" id="F2IHA8"/>
<dbReference type="GO" id="GO:0015920">
    <property type="term" value="P:lipopolysaccharide transport"/>
    <property type="evidence" value="ECO:0007669"/>
    <property type="project" value="TreeGrafter"/>
</dbReference>
<evidence type="ECO:0000313" key="7">
    <source>
        <dbReference type="EMBL" id="AEA42663.1"/>
    </source>
</evidence>